<reference evidence="1 2" key="2">
    <citation type="journal article" date="2022" name="Mol. Ecol. Resour.">
        <title>The genomes of chicory, endive, great burdock and yacon provide insights into Asteraceae paleo-polyploidization history and plant inulin production.</title>
        <authorList>
            <person name="Fan W."/>
            <person name="Wang S."/>
            <person name="Wang H."/>
            <person name="Wang A."/>
            <person name="Jiang F."/>
            <person name="Liu H."/>
            <person name="Zhao H."/>
            <person name="Xu D."/>
            <person name="Zhang Y."/>
        </authorList>
    </citation>
    <scope>NUCLEOTIDE SEQUENCE [LARGE SCALE GENOMIC DNA]</scope>
    <source>
        <strain evidence="2">cv. Punajuju</strain>
        <tissue evidence="1">Leaves</tissue>
    </source>
</reference>
<evidence type="ECO:0000313" key="1">
    <source>
        <dbReference type="EMBL" id="KAI3764846.1"/>
    </source>
</evidence>
<organism evidence="1 2">
    <name type="scientific">Cichorium intybus</name>
    <name type="common">Chicory</name>
    <dbReference type="NCBI Taxonomy" id="13427"/>
    <lineage>
        <taxon>Eukaryota</taxon>
        <taxon>Viridiplantae</taxon>
        <taxon>Streptophyta</taxon>
        <taxon>Embryophyta</taxon>
        <taxon>Tracheophyta</taxon>
        <taxon>Spermatophyta</taxon>
        <taxon>Magnoliopsida</taxon>
        <taxon>eudicotyledons</taxon>
        <taxon>Gunneridae</taxon>
        <taxon>Pentapetalae</taxon>
        <taxon>asterids</taxon>
        <taxon>campanulids</taxon>
        <taxon>Asterales</taxon>
        <taxon>Asteraceae</taxon>
        <taxon>Cichorioideae</taxon>
        <taxon>Cichorieae</taxon>
        <taxon>Cichoriinae</taxon>
        <taxon>Cichorium</taxon>
    </lineage>
</organism>
<protein>
    <submittedName>
        <fullName evidence="1">Uncharacterized protein</fullName>
    </submittedName>
</protein>
<evidence type="ECO:0000313" key="2">
    <source>
        <dbReference type="Proteomes" id="UP001055811"/>
    </source>
</evidence>
<sequence>MQWPNYKCQLLGFNKFIPSYATATDKEIRSGVNYGSGGGGIRKESGKHLGDRYSLDRQLRHHKSTISRISRLKKNKKFLRKCIYLVNIGSNDYINNYYMPDLYNTSHIYTKRQYAKVLIKQYSRQLRTLYSLGGRKIVVFGLAPIGCSPLCINKFGTYGKPCVEKMNDAVTLFNDGLKHLVDTLNNKKSDARFTFINLGSILSPLGDVPMPSAPCCQVREDGQCVPNLTPCPMRSVSMFFDGLHPTEVSNTIIATRSYTRLSQVDASPYDISHLAKL</sequence>
<gene>
    <name evidence="1" type="ORF">L2E82_14863</name>
</gene>
<accession>A0ACB9F2C5</accession>
<comment type="caution">
    <text evidence="1">The sequence shown here is derived from an EMBL/GenBank/DDBJ whole genome shotgun (WGS) entry which is preliminary data.</text>
</comment>
<dbReference type="Proteomes" id="UP001055811">
    <property type="component" value="Linkage Group LG03"/>
</dbReference>
<reference evidence="2" key="1">
    <citation type="journal article" date="2022" name="Mol. Ecol. Resour.">
        <title>The genomes of chicory, endive, great burdock and yacon provide insights into Asteraceae palaeo-polyploidization history and plant inulin production.</title>
        <authorList>
            <person name="Fan W."/>
            <person name="Wang S."/>
            <person name="Wang H."/>
            <person name="Wang A."/>
            <person name="Jiang F."/>
            <person name="Liu H."/>
            <person name="Zhao H."/>
            <person name="Xu D."/>
            <person name="Zhang Y."/>
        </authorList>
    </citation>
    <scope>NUCLEOTIDE SEQUENCE [LARGE SCALE GENOMIC DNA]</scope>
    <source>
        <strain evidence="2">cv. Punajuju</strain>
    </source>
</reference>
<name>A0ACB9F2C5_CICIN</name>
<keyword evidence="2" id="KW-1185">Reference proteome</keyword>
<proteinExistence type="predicted"/>
<dbReference type="EMBL" id="CM042011">
    <property type="protein sequence ID" value="KAI3764846.1"/>
    <property type="molecule type" value="Genomic_DNA"/>
</dbReference>